<evidence type="ECO:0000259" key="2">
    <source>
        <dbReference type="Pfam" id="PF00155"/>
    </source>
</evidence>
<protein>
    <recommendedName>
        <fullName evidence="2">Aminotransferase class I/classII large domain-containing protein</fullName>
    </recommendedName>
</protein>
<name>A0AAJ0CZ42_9HYPO</name>
<keyword evidence="1" id="KW-0663">Pyridoxal phosphate</keyword>
<sequence>MFEDTTWLEPFHRQKTELMADSYSLMTSFLRTSEIPYIERNAGLFIWIDLSKIFLSKSKSKNLDDLLVTGANAEYYKQQEINLVEKCAENKVMISAGHVYMAESYGWFRLTFTVERDALEEGLRRFGRSLKAFREDSEQ</sequence>
<keyword evidence="4" id="KW-1185">Reference proteome</keyword>
<evidence type="ECO:0000313" key="4">
    <source>
        <dbReference type="Proteomes" id="UP001251528"/>
    </source>
</evidence>
<dbReference type="InterPro" id="IPR015422">
    <property type="entry name" value="PyrdxlP-dep_Trfase_small"/>
</dbReference>
<dbReference type="SUPFAM" id="SSF53383">
    <property type="entry name" value="PLP-dependent transferases"/>
    <property type="match status" value="1"/>
</dbReference>
<dbReference type="Pfam" id="PF00155">
    <property type="entry name" value="Aminotran_1_2"/>
    <property type="match status" value="1"/>
</dbReference>
<accession>A0AAJ0CZ42</accession>
<dbReference type="GO" id="GO:0006520">
    <property type="term" value="P:amino acid metabolic process"/>
    <property type="evidence" value="ECO:0007669"/>
    <property type="project" value="TreeGrafter"/>
</dbReference>
<feature type="domain" description="Aminotransferase class I/classII large" evidence="2">
    <location>
        <begin position="11"/>
        <end position="126"/>
    </location>
</feature>
<dbReference type="AlphaFoldDB" id="A0AAJ0CZ42"/>
<dbReference type="Gene3D" id="3.90.1150.10">
    <property type="entry name" value="Aspartate Aminotransferase, domain 1"/>
    <property type="match status" value="1"/>
</dbReference>
<dbReference type="InterPro" id="IPR004839">
    <property type="entry name" value="Aminotransferase_I/II_large"/>
</dbReference>
<comment type="caution">
    <text evidence="3">The sequence shown here is derived from an EMBL/GenBank/DDBJ whole genome shotgun (WGS) entry which is preliminary data.</text>
</comment>
<organism evidence="3 4">
    <name type="scientific">Conoideocrella luteorostrata</name>
    <dbReference type="NCBI Taxonomy" id="1105319"/>
    <lineage>
        <taxon>Eukaryota</taxon>
        <taxon>Fungi</taxon>
        <taxon>Dikarya</taxon>
        <taxon>Ascomycota</taxon>
        <taxon>Pezizomycotina</taxon>
        <taxon>Sordariomycetes</taxon>
        <taxon>Hypocreomycetidae</taxon>
        <taxon>Hypocreales</taxon>
        <taxon>Clavicipitaceae</taxon>
        <taxon>Conoideocrella</taxon>
    </lineage>
</organism>
<proteinExistence type="predicted"/>
<dbReference type="GO" id="GO:0008483">
    <property type="term" value="F:transaminase activity"/>
    <property type="evidence" value="ECO:0007669"/>
    <property type="project" value="TreeGrafter"/>
</dbReference>
<evidence type="ECO:0000256" key="1">
    <source>
        <dbReference type="ARBA" id="ARBA00022898"/>
    </source>
</evidence>
<reference evidence="3" key="1">
    <citation type="submission" date="2023-06" db="EMBL/GenBank/DDBJ databases">
        <title>Conoideocrella luteorostrata (Hypocreales: Clavicipitaceae), a potential biocontrol fungus for elongate hemlock scale in United States Christmas tree production areas.</title>
        <authorList>
            <person name="Barrett H."/>
            <person name="Lovett B."/>
            <person name="Macias A.M."/>
            <person name="Stajich J.E."/>
            <person name="Kasson M.T."/>
        </authorList>
    </citation>
    <scope>NUCLEOTIDE SEQUENCE</scope>
    <source>
        <strain evidence="3">ARSEF 14590</strain>
    </source>
</reference>
<dbReference type="Proteomes" id="UP001251528">
    <property type="component" value="Unassembled WGS sequence"/>
</dbReference>
<evidence type="ECO:0000313" key="3">
    <source>
        <dbReference type="EMBL" id="KAK2616749.1"/>
    </source>
</evidence>
<dbReference type="PANTHER" id="PTHR43795">
    <property type="entry name" value="BIFUNCTIONAL ASPARTATE AMINOTRANSFERASE AND GLUTAMATE/ASPARTATE-PREPHENATE AMINOTRANSFERASE-RELATED"/>
    <property type="match status" value="1"/>
</dbReference>
<dbReference type="GO" id="GO:0030170">
    <property type="term" value="F:pyridoxal phosphate binding"/>
    <property type="evidence" value="ECO:0007669"/>
    <property type="project" value="InterPro"/>
</dbReference>
<dbReference type="InterPro" id="IPR015424">
    <property type="entry name" value="PyrdxlP-dep_Trfase"/>
</dbReference>
<gene>
    <name evidence="3" type="ORF">QQS21_000361</name>
</gene>
<dbReference type="EMBL" id="JASWJB010000003">
    <property type="protein sequence ID" value="KAK2616749.1"/>
    <property type="molecule type" value="Genomic_DNA"/>
</dbReference>
<dbReference type="PANTHER" id="PTHR43795:SF39">
    <property type="entry name" value="AMINOTRANSFERASE CLASS I_CLASSII DOMAIN-CONTAINING PROTEIN"/>
    <property type="match status" value="1"/>
</dbReference>
<dbReference type="InterPro" id="IPR050478">
    <property type="entry name" value="Ethylene_sulfur-biosynth"/>
</dbReference>